<dbReference type="InterPro" id="IPR035093">
    <property type="entry name" value="RelE/ParE_toxin_dom_sf"/>
</dbReference>
<protein>
    <submittedName>
        <fullName evidence="3">Type II toxin-antitoxin system RelE/ParE family toxin</fullName>
    </submittedName>
</protein>
<name>A0A5J5J0A2_9MICO</name>
<dbReference type="SUPFAM" id="SSF143011">
    <property type="entry name" value="RelE-like"/>
    <property type="match status" value="1"/>
</dbReference>
<accession>A0A5J5J0A2</accession>
<dbReference type="InterPro" id="IPR007712">
    <property type="entry name" value="RelE/ParE_toxin"/>
</dbReference>
<dbReference type="AlphaFoldDB" id="A0A5J5J0A2"/>
<keyword evidence="2" id="KW-1277">Toxin-antitoxin system</keyword>
<comment type="similarity">
    <text evidence="1">Belongs to the RelE toxin family.</text>
</comment>
<dbReference type="Gene3D" id="3.30.2310.20">
    <property type="entry name" value="RelE-like"/>
    <property type="match status" value="1"/>
</dbReference>
<sequence>MTYRLTQTPRFARALKKLDRPVSRRVLVALYELIELGDPTARLKPLQHELSGLWRLRVGDYRVILDVRRDDVVIVALDLGHRSEIYD</sequence>
<dbReference type="PANTHER" id="PTHR35601:SF1">
    <property type="entry name" value="TOXIN RELE"/>
    <property type="match status" value="1"/>
</dbReference>
<proteinExistence type="inferred from homology"/>
<dbReference type="RefSeq" id="WP_150450659.1">
    <property type="nucleotide sequence ID" value="NZ_VYSA01000007.1"/>
</dbReference>
<dbReference type="OrthoDB" id="5326046at2"/>
<dbReference type="Proteomes" id="UP000325827">
    <property type="component" value="Unassembled WGS sequence"/>
</dbReference>
<dbReference type="PANTHER" id="PTHR35601">
    <property type="entry name" value="TOXIN RELE"/>
    <property type="match status" value="1"/>
</dbReference>
<dbReference type="EMBL" id="VYSA01000007">
    <property type="protein sequence ID" value="KAA9104792.1"/>
    <property type="molecule type" value="Genomic_DNA"/>
</dbReference>
<evidence type="ECO:0000256" key="2">
    <source>
        <dbReference type="ARBA" id="ARBA00022649"/>
    </source>
</evidence>
<dbReference type="Pfam" id="PF05016">
    <property type="entry name" value="ParE_toxin"/>
    <property type="match status" value="1"/>
</dbReference>
<gene>
    <name evidence="3" type="ORF">F6B43_19150</name>
</gene>
<evidence type="ECO:0000256" key="1">
    <source>
        <dbReference type="ARBA" id="ARBA00006226"/>
    </source>
</evidence>
<organism evidence="3 4">
    <name type="scientific">Microbacterium rhizomatis</name>
    <dbReference type="NCBI Taxonomy" id="1631477"/>
    <lineage>
        <taxon>Bacteria</taxon>
        <taxon>Bacillati</taxon>
        <taxon>Actinomycetota</taxon>
        <taxon>Actinomycetes</taxon>
        <taxon>Micrococcales</taxon>
        <taxon>Microbacteriaceae</taxon>
        <taxon>Microbacterium</taxon>
    </lineage>
</organism>
<reference evidence="4" key="1">
    <citation type="submission" date="2019-09" db="EMBL/GenBank/DDBJ databases">
        <title>Mumia zhuanghuii sp. nov. isolated from the intestinal contents of plateau pika (Ochotona curzoniae) in the Qinghai-Tibet plateau of China.</title>
        <authorList>
            <person name="Tian Z."/>
        </authorList>
    </citation>
    <scope>NUCLEOTIDE SEQUENCE [LARGE SCALE GENOMIC DNA]</scope>
    <source>
        <strain evidence="4">JCM 30598</strain>
    </source>
</reference>
<keyword evidence="4" id="KW-1185">Reference proteome</keyword>
<evidence type="ECO:0000313" key="3">
    <source>
        <dbReference type="EMBL" id="KAA9104792.1"/>
    </source>
</evidence>
<evidence type="ECO:0000313" key="4">
    <source>
        <dbReference type="Proteomes" id="UP000325827"/>
    </source>
</evidence>
<comment type="caution">
    <text evidence="3">The sequence shown here is derived from an EMBL/GenBank/DDBJ whole genome shotgun (WGS) entry which is preliminary data.</text>
</comment>
<dbReference type="NCBIfam" id="TIGR02385">
    <property type="entry name" value="RelE_StbE"/>
    <property type="match status" value="1"/>
</dbReference>